<dbReference type="EMBL" id="GEDV01006694">
    <property type="protein sequence ID" value="JAP81863.1"/>
    <property type="molecule type" value="Transcribed_RNA"/>
</dbReference>
<sequence length="254" mass="29220">MRKHISKRMNLVSFFAIVGLLVITKRGTGAKVNLTKLAEEYVLDATKNSKVESWNMTSHYEYWNTTHKRKNKHPITASVSEITYHGDCSYGRDFQSKICNDFFQWYIYSSIVSPFSLLVNLTVETLSLGNLTFFVDLNDATWLTWTSDHVHMDPDNEPTVTTEKKCNFTATVNYTGWFAYKLTRTNNTKNKLFHPVAIGRLQNKSLGLTKKNNKNLIYQFGGIFVHKLLCLPEKHSNRSSGWTKEISESENSQL</sequence>
<protein>
    <submittedName>
        <fullName evidence="1">DA-P36 family member</fullName>
    </submittedName>
</protein>
<name>A0A131YRI3_RHIAP</name>
<evidence type="ECO:0000313" key="1">
    <source>
        <dbReference type="EMBL" id="JAP81863.1"/>
    </source>
</evidence>
<organism evidence="1">
    <name type="scientific">Rhipicephalus appendiculatus</name>
    <name type="common">Brown ear tick</name>
    <dbReference type="NCBI Taxonomy" id="34631"/>
    <lineage>
        <taxon>Eukaryota</taxon>
        <taxon>Metazoa</taxon>
        <taxon>Ecdysozoa</taxon>
        <taxon>Arthropoda</taxon>
        <taxon>Chelicerata</taxon>
        <taxon>Arachnida</taxon>
        <taxon>Acari</taxon>
        <taxon>Parasitiformes</taxon>
        <taxon>Ixodida</taxon>
        <taxon>Ixodoidea</taxon>
        <taxon>Ixodidae</taxon>
        <taxon>Rhipicephalinae</taxon>
        <taxon>Rhipicephalus</taxon>
        <taxon>Rhipicephalus</taxon>
    </lineage>
</organism>
<proteinExistence type="predicted"/>
<dbReference type="AlphaFoldDB" id="A0A131YRI3"/>
<accession>A0A131YRI3</accession>
<reference evidence="1" key="1">
    <citation type="journal article" date="2016" name="Ticks Tick Borne Dis.">
        <title>De novo assembly and annotation of the salivary gland transcriptome of Rhipicephalus appendiculatus male and female ticks during blood feeding.</title>
        <authorList>
            <person name="de Castro M.H."/>
            <person name="de Klerk D."/>
            <person name="Pienaar R."/>
            <person name="Latif A.A."/>
            <person name="Rees D.J."/>
            <person name="Mans B.J."/>
        </authorList>
    </citation>
    <scope>NUCLEOTIDE SEQUENCE</scope>
    <source>
        <tissue evidence="1">Salivary glands</tissue>
    </source>
</reference>